<dbReference type="Proteomes" id="UP000681356">
    <property type="component" value="Unassembled WGS sequence"/>
</dbReference>
<dbReference type="AlphaFoldDB" id="A0A8J8B9K1"/>
<evidence type="ECO:0000259" key="2">
    <source>
        <dbReference type="Pfam" id="PF13785"/>
    </source>
</evidence>
<evidence type="ECO:0000313" key="4">
    <source>
        <dbReference type="Proteomes" id="UP000681356"/>
    </source>
</evidence>
<comment type="caution">
    <text evidence="3">The sequence shown here is derived from an EMBL/GenBank/DDBJ whole genome shotgun (WGS) entry which is preliminary data.</text>
</comment>
<dbReference type="RefSeq" id="WP_212538559.1">
    <property type="nucleotide sequence ID" value="NZ_JAGTUU010000010.1"/>
</dbReference>
<dbReference type="InterPro" id="IPR025235">
    <property type="entry name" value="DUF4178"/>
</dbReference>
<keyword evidence="1" id="KW-1133">Transmembrane helix</keyword>
<keyword evidence="4" id="KW-1185">Reference proteome</keyword>
<dbReference type="Pfam" id="PF13785">
    <property type="entry name" value="DUF4178"/>
    <property type="match status" value="1"/>
</dbReference>
<gene>
    <name evidence="3" type="ORF">KB874_21200</name>
</gene>
<evidence type="ECO:0000256" key="1">
    <source>
        <dbReference type="SAM" id="Phobius"/>
    </source>
</evidence>
<reference evidence="3" key="1">
    <citation type="submission" date="2021-04" db="EMBL/GenBank/DDBJ databases">
        <authorList>
            <person name="Yoon J."/>
        </authorList>
    </citation>
    <scope>NUCLEOTIDE SEQUENCE</scope>
    <source>
        <strain evidence="3">KMU-90</strain>
    </source>
</reference>
<organism evidence="3 4">
    <name type="scientific">Thetidibacter halocola</name>
    <dbReference type="NCBI Taxonomy" id="2827239"/>
    <lineage>
        <taxon>Bacteria</taxon>
        <taxon>Pseudomonadati</taxon>
        <taxon>Pseudomonadota</taxon>
        <taxon>Alphaproteobacteria</taxon>
        <taxon>Rhodobacterales</taxon>
        <taxon>Roseobacteraceae</taxon>
        <taxon>Thetidibacter</taxon>
    </lineage>
</organism>
<feature type="domain" description="DUF4178" evidence="2">
    <location>
        <begin position="63"/>
        <end position="209"/>
    </location>
</feature>
<protein>
    <submittedName>
        <fullName evidence="3">DUF4178 domain-containing protein</fullName>
    </submittedName>
</protein>
<dbReference type="EMBL" id="JAGTUU010000010">
    <property type="protein sequence ID" value="MBS0126602.1"/>
    <property type="molecule type" value="Genomic_DNA"/>
</dbReference>
<keyword evidence="1" id="KW-0472">Membrane</keyword>
<name>A0A8J8B9K1_9RHOB</name>
<accession>A0A8J8B9K1</accession>
<proteinExistence type="predicted"/>
<evidence type="ECO:0000313" key="3">
    <source>
        <dbReference type="EMBL" id="MBS0126602.1"/>
    </source>
</evidence>
<feature type="transmembrane region" description="Helical" evidence="1">
    <location>
        <begin position="397"/>
        <end position="415"/>
    </location>
</feature>
<feature type="transmembrane region" description="Helical" evidence="1">
    <location>
        <begin position="242"/>
        <end position="264"/>
    </location>
</feature>
<keyword evidence="1" id="KW-0812">Transmembrane</keyword>
<sequence length="433" mass="47489">MTRAPQLKSIDCTACGAGLDILGGGRVTTHVCPYCGTELDALDGYKALRRFGDMPRPDSPFAIGQAGTIKGVSWTIIGTLGLTETYKGRRWDWAEHQLYSPTHGYAWLTVEDGHLGFSRRQRRAPRPDWMGVQWVETSENRPTVLLDGARYVYYQTTEATLAFAEGEFTWAPNVGDVTVTVSALADHAMLDFSETAEEREIYRSEWLDPRETLTAFGLDVGALRPVGKSPLQPYRSGPNEEFLKLAAPLMAVIAAVLGLALALLPGKTVLSETTLRLSDLPQEVSFTITQPSRLAGIYLRSDASNSWAYVDLDLTDPEDETLFEAGRTMEYYTGSDSEGSWSEGSNSASLYFLPTEAGTYTLTLDGPETGVWTSPGFASRQPALVAVTAKQGLSSGFYLLLLAAGFLAVAVLTWGRRLLHDKARWVQSDWDDD</sequence>